<feature type="domain" description="N-acetyltransferase" evidence="3">
    <location>
        <begin position="3"/>
        <end position="156"/>
    </location>
</feature>
<gene>
    <name evidence="4" type="primary">paiA_1</name>
    <name evidence="7" type="ORF">BWLFYP14_02362</name>
    <name evidence="4" type="ORF">ERS852478_02083</name>
    <name evidence="6" type="ORF">GT712_14220</name>
    <name evidence="5" type="ORF">GT728_13920</name>
</gene>
<keyword evidence="4" id="KW-0645">Protease</keyword>
<evidence type="ECO:0000313" key="5">
    <source>
        <dbReference type="EMBL" id="MZL34270.1"/>
    </source>
</evidence>
<evidence type="ECO:0000313" key="4">
    <source>
        <dbReference type="EMBL" id="CUO18366.1"/>
    </source>
</evidence>
<dbReference type="EMBL" id="CABHOF010000046">
    <property type="protein sequence ID" value="VUX65992.1"/>
    <property type="molecule type" value="Genomic_DNA"/>
</dbReference>
<dbReference type="AlphaFoldDB" id="A0A174D3C5"/>
<organism evidence="4 8">
    <name type="scientific">Blautia wexlerae</name>
    <dbReference type="NCBI Taxonomy" id="418240"/>
    <lineage>
        <taxon>Bacteria</taxon>
        <taxon>Bacillati</taxon>
        <taxon>Bacillota</taxon>
        <taxon>Clostridia</taxon>
        <taxon>Lachnospirales</taxon>
        <taxon>Lachnospiraceae</taxon>
        <taxon>Blautia</taxon>
    </lineage>
</organism>
<dbReference type="EMBL" id="WWVQ01000035">
    <property type="protein sequence ID" value="MZL34270.1"/>
    <property type="molecule type" value="Genomic_DNA"/>
</dbReference>
<evidence type="ECO:0000313" key="6">
    <source>
        <dbReference type="EMBL" id="MZS90193.1"/>
    </source>
</evidence>
<dbReference type="Proteomes" id="UP000366766">
    <property type="component" value="Unassembled WGS sequence"/>
</dbReference>
<keyword evidence="2 4" id="KW-0012">Acyltransferase</keyword>
<dbReference type="EMBL" id="WWVF01000030">
    <property type="protein sequence ID" value="MZS90193.1"/>
    <property type="molecule type" value="Genomic_DNA"/>
</dbReference>
<name>A0A174D3C5_9FIRM</name>
<evidence type="ECO:0000313" key="9">
    <source>
        <dbReference type="Proteomes" id="UP000366766"/>
    </source>
</evidence>
<dbReference type="EC" id="2.3.1.-" evidence="4"/>
<evidence type="ECO:0000313" key="7">
    <source>
        <dbReference type="EMBL" id="VUX65992.1"/>
    </source>
</evidence>
<reference evidence="7 9" key="3">
    <citation type="submission" date="2019-07" db="EMBL/GenBank/DDBJ databases">
        <authorList>
            <person name="Chang H.-W."/>
            <person name="Raman A."/>
            <person name="Venkatesh S."/>
            <person name="Gehrig J."/>
        </authorList>
    </citation>
    <scope>NUCLEOTIDE SEQUENCE [LARGE SCALE GENOMIC DNA]</scope>
    <source>
        <strain evidence="7">Blautia_wexlerae_LFYP_14</strain>
    </source>
</reference>
<dbReference type="SUPFAM" id="SSF55729">
    <property type="entry name" value="Acyl-CoA N-acyltransferases (Nat)"/>
    <property type="match status" value="1"/>
</dbReference>
<dbReference type="GO" id="GO:0016747">
    <property type="term" value="F:acyltransferase activity, transferring groups other than amino-acyl groups"/>
    <property type="evidence" value="ECO:0007669"/>
    <property type="project" value="InterPro"/>
</dbReference>
<dbReference type="Proteomes" id="UP000095431">
    <property type="component" value="Unassembled WGS sequence"/>
</dbReference>
<dbReference type="GO" id="GO:0008233">
    <property type="term" value="F:peptidase activity"/>
    <property type="evidence" value="ECO:0007669"/>
    <property type="project" value="UniProtKB-KW"/>
</dbReference>
<keyword evidence="1 4" id="KW-0808">Transferase</keyword>
<dbReference type="EMBL" id="CYZN01000012">
    <property type="protein sequence ID" value="CUO18366.1"/>
    <property type="molecule type" value="Genomic_DNA"/>
</dbReference>
<keyword evidence="4" id="KW-0378">Hydrolase</keyword>
<evidence type="ECO:0000313" key="11">
    <source>
        <dbReference type="Proteomes" id="UP000477285"/>
    </source>
</evidence>
<dbReference type="InterPro" id="IPR000182">
    <property type="entry name" value="GNAT_dom"/>
</dbReference>
<dbReference type="InterPro" id="IPR016181">
    <property type="entry name" value="Acyl_CoA_acyltransferase"/>
</dbReference>
<dbReference type="RefSeq" id="WP_008707691.1">
    <property type="nucleotide sequence ID" value="NZ_AP031426.1"/>
</dbReference>
<evidence type="ECO:0000313" key="10">
    <source>
        <dbReference type="Proteomes" id="UP000477156"/>
    </source>
</evidence>
<reference evidence="4 8" key="1">
    <citation type="submission" date="2015-09" db="EMBL/GenBank/DDBJ databases">
        <authorList>
            <consortium name="Pathogen Informatics"/>
        </authorList>
    </citation>
    <scope>NUCLEOTIDE SEQUENCE [LARGE SCALE GENOMIC DNA]</scope>
    <source>
        <strain evidence="4 8">2789STDY5834863</strain>
    </source>
</reference>
<accession>A0A174D3C5</accession>
<dbReference type="InterPro" id="IPR050832">
    <property type="entry name" value="Bact_Acetyltransf"/>
</dbReference>
<protein>
    <submittedName>
        <fullName evidence="5">GNAT family N-acetyltransferase</fullName>
    </submittedName>
    <submittedName>
        <fullName evidence="4">Protease synthase and sporulation negative regulatory protein PAI 1</fullName>
        <ecNumber evidence="4">2.3.1.-</ecNumber>
    </submittedName>
</protein>
<keyword evidence="9" id="KW-1185">Reference proteome</keyword>
<proteinExistence type="predicted"/>
<sequence length="156" mass="18200">MEIQIRQATIQDLNVLMQWRMEVLHEVFSIPSERSVTELESENRRYYQTELPQGGHIACFAYVGEEIVGCGGICLYHEMPSPDNLNGKCAYLMNIYTRPQFRGHGIGNRIVRWLVEQARQRHISKIYLETSDKGRPLYQTIGFADMKDMMKLSREK</sequence>
<evidence type="ECO:0000313" key="8">
    <source>
        <dbReference type="Proteomes" id="UP000095431"/>
    </source>
</evidence>
<dbReference type="Pfam" id="PF00583">
    <property type="entry name" value="Acetyltransf_1"/>
    <property type="match status" value="1"/>
</dbReference>
<dbReference type="CDD" id="cd04301">
    <property type="entry name" value="NAT_SF"/>
    <property type="match status" value="1"/>
</dbReference>
<reference evidence="10 11" key="2">
    <citation type="journal article" date="2019" name="Nat. Med.">
        <title>A library of human gut bacterial isolates paired with longitudinal multiomics data enables mechanistic microbiome research.</title>
        <authorList>
            <person name="Poyet M."/>
            <person name="Groussin M."/>
            <person name="Gibbons S.M."/>
            <person name="Avila-Pacheco J."/>
            <person name="Jiang X."/>
            <person name="Kearney S.M."/>
            <person name="Perrotta A.R."/>
            <person name="Berdy B."/>
            <person name="Zhao S."/>
            <person name="Lieberman T.D."/>
            <person name="Swanson P.K."/>
            <person name="Smith M."/>
            <person name="Roesemann S."/>
            <person name="Alexander J.E."/>
            <person name="Rich S.A."/>
            <person name="Livny J."/>
            <person name="Vlamakis H."/>
            <person name="Clish C."/>
            <person name="Bullock K."/>
            <person name="Deik A."/>
            <person name="Scott J."/>
            <person name="Pierce K.A."/>
            <person name="Xavier R.J."/>
            <person name="Alm E.J."/>
        </authorList>
    </citation>
    <scope>NUCLEOTIDE SEQUENCE [LARGE SCALE GENOMIC DNA]</scope>
    <source>
        <strain evidence="5 11">BIOML-A1</strain>
        <strain evidence="6 10">BIOML-A12</strain>
    </source>
</reference>
<dbReference type="GO" id="GO:0006508">
    <property type="term" value="P:proteolysis"/>
    <property type="evidence" value="ECO:0007669"/>
    <property type="project" value="UniProtKB-KW"/>
</dbReference>
<evidence type="ECO:0000256" key="2">
    <source>
        <dbReference type="ARBA" id="ARBA00023315"/>
    </source>
</evidence>
<evidence type="ECO:0000259" key="3">
    <source>
        <dbReference type="PROSITE" id="PS51186"/>
    </source>
</evidence>
<dbReference type="Proteomes" id="UP000477156">
    <property type="component" value="Unassembled WGS sequence"/>
</dbReference>
<evidence type="ECO:0000256" key="1">
    <source>
        <dbReference type="ARBA" id="ARBA00022679"/>
    </source>
</evidence>
<dbReference type="PANTHER" id="PTHR43877">
    <property type="entry name" value="AMINOALKYLPHOSPHONATE N-ACETYLTRANSFERASE-RELATED-RELATED"/>
    <property type="match status" value="1"/>
</dbReference>
<dbReference type="PROSITE" id="PS51186">
    <property type="entry name" value="GNAT"/>
    <property type="match status" value="1"/>
</dbReference>
<dbReference type="Proteomes" id="UP000477285">
    <property type="component" value="Unassembled WGS sequence"/>
</dbReference>
<dbReference type="Gene3D" id="3.40.630.30">
    <property type="match status" value="1"/>
</dbReference>